<gene>
    <name evidence="1" type="ORF">LWI29_032811</name>
</gene>
<evidence type="ECO:0000313" key="1">
    <source>
        <dbReference type="EMBL" id="KAK0598240.1"/>
    </source>
</evidence>
<dbReference type="EMBL" id="JAUESC010000004">
    <property type="protein sequence ID" value="KAK0598240.1"/>
    <property type="molecule type" value="Genomic_DNA"/>
</dbReference>
<dbReference type="Gene3D" id="3.60.20.30">
    <property type="entry name" value="(Glycosyl)asparaginase"/>
    <property type="match status" value="1"/>
</dbReference>
<reference evidence="1" key="2">
    <citation type="submission" date="2023-06" db="EMBL/GenBank/DDBJ databases">
        <authorList>
            <person name="Swenson N.G."/>
            <person name="Wegrzyn J.L."/>
            <person name="Mcevoy S.L."/>
        </authorList>
    </citation>
    <scope>NUCLEOTIDE SEQUENCE</scope>
    <source>
        <strain evidence="1">NS2018</strain>
        <tissue evidence="1">Leaf</tissue>
    </source>
</reference>
<keyword evidence="2" id="KW-1185">Reference proteome</keyword>
<comment type="caution">
    <text evidence="1">The sequence shown here is derived from an EMBL/GenBank/DDBJ whole genome shotgun (WGS) entry which is preliminary data.</text>
</comment>
<dbReference type="AlphaFoldDB" id="A0AA39VZI2"/>
<evidence type="ECO:0000313" key="2">
    <source>
        <dbReference type="Proteomes" id="UP001168877"/>
    </source>
</evidence>
<protein>
    <submittedName>
        <fullName evidence="1">Uncharacterized protein</fullName>
    </submittedName>
</protein>
<accession>A0AA39VZI2</accession>
<name>A0AA39VZI2_ACESA</name>
<reference evidence="1" key="1">
    <citation type="journal article" date="2022" name="Plant J.">
        <title>Strategies of tolerance reflected in two North American maple genomes.</title>
        <authorList>
            <person name="McEvoy S.L."/>
            <person name="Sezen U.U."/>
            <person name="Trouern-Trend A."/>
            <person name="McMahon S.M."/>
            <person name="Schaberg P.G."/>
            <person name="Yang J."/>
            <person name="Wegrzyn J.L."/>
            <person name="Swenson N.G."/>
        </authorList>
    </citation>
    <scope>NUCLEOTIDE SEQUENCE</scope>
    <source>
        <strain evidence="1">NS2018</strain>
    </source>
</reference>
<proteinExistence type="predicted"/>
<organism evidence="1 2">
    <name type="scientific">Acer saccharum</name>
    <name type="common">Sugar maple</name>
    <dbReference type="NCBI Taxonomy" id="4024"/>
    <lineage>
        <taxon>Eukaryota</taxon>
        <taxon>Viridiplantae</taxon>
        <taxon>Streptophyta</taxon>
        <taxon>Embryophyta</taxon>
        <taxon>Tracheophyta</taxon>
        <taxon>Spermatophyta</taxon>
        <taxon>Magnoliopsida</taxon>
        <taxon>eudicotyledons</taxon>
        <taxon>Gunneridae</taxon>
        <taxon>Pentapetalae</taxon>
        <taxon>rosids</taxon>
        <taxon>malvids</taxon>
        <taxon>Sapindales</taxon>
        <taxon>Sapindaceae</taxon>
        <taxon>Hippocastanoideae</taxon>
        <taxon>Acereae</taxon>
        <taxon>Acer</taxon>
    </lineage>
</organism>
<dbReference type="Proteomes" id="UP001168877">
    <property type="component" value="Unassembled WGS sequence"/>
</dbReference>
<sequence length="123" mass="13902">MVIGIASDHDIEENNILVSNFIEYMACDPRFPASSIGSHQSDSDRWVRVKLWVDDDLGMEFFQRFDIWEAVDYVVKERLDEGKAGLKAVSNNGEVACGFNTNGMFRGIASEDGFMEVAMPIWE</sequence>